<dbReference type="HOGENOM" id="CLU_054974_0_2_1"/>
<dbReference type="STRING" id="653667.S9WY69"/>
<dbReference type="GO" id="GO:0005829">
    <property type="term" value="C:cytosol"/>
    <property type="evidence" value="ECO:0007669"/>
    <property type="project" value="TreeGrafter"/>
</dbReference>
<dbReference type="GO" id="GO:0005634">
    <property type="term" value="C:nucleus"/>
    <property type="evidence" value="ECO:0007669"/>
    <property type="project" value="TreeGrafter"/>
</dbReference>
<dbReference type="OMA" id="PWIQTLK"/>
<dbReference type="PANTHER" id="PTHR42695:SF5">
    <property type="entry name" value="GLUTAMINE AMIDOTRANSFERASE YLR126C-RELATED"/>
    <property type="match status" value="1"/>
</dbReference>
<dbReference type="SUPFAM" id="SSF52317">
    <property type="entry name" value="Class I glutamine amidotransferase-like"/>
    <property type="match status" value="1"/>
</dbReference>
<proteinExistence type="predicted"/>
<evidence type="ECO:0000313" key="3">
    <source>
        <dbReference type="Proteomes" id="UP000015464"/>
    </source>
</evidence>
<dbReference type="AlphaFoldDB" id="S9WY69"/>
<dbReference type="Gene3D" id="3.40.50.880">
    <property type="match status" value="1"/>
</dbReference>
<sequence>MKYRLAIFNADLPMAPVRHNYGDYADMFKNMFTRAAACYDSSIDFCFSTYNVYKEDIYPSEEELRELDAIAITGSKFCAGDDIPWIKKLTEFMKNIIDNYQNIKVLGICFGHQIIGRAFGSSVVVNPNGWEIAPYELQLTEIGKRVFSKDSLIINQMHKDIVSEVPNGFELLGSTKTCAGQSFLKGRQVLSFQGHPEFSKDVDGLFTEEEFSDAENRLKLNTDTSLLELTVIKFLMGNLIV</sequence>
<dbReference type="InterPro" id="IPR044992">
    <property type="entry name" value="ChyE-like"/>
</dbReference>
<evidence type="ECO:0000313" key="2">
    <source>
        <dbReference type="EMBL" id="EPY49677.1"/>
    </source>
</evidence>
<dbReference type="eggNOG" id="KOG3179">
    <property type="taxonomic scope" value="Eukaryota"/>
</dbReference>
<dbReference type="PANTHER" id="PTHR42695">
    <property type="entry name" value="GLUTAMINE AMIDOTRANSFERASE YLR126C-RELATED"/>
    <property type="match status" value="1"/>
</dbReference>
<keyword evidence="3" id="KW-1185">Reference proteome</keyword>
<organism evidence="2 3">
    <name type="scientific">Schizosaccharomyces cryophilus (strain OY26 / ATCC MYA-4695 / CBS 11777 / NBRC 106824 / NRRL Y48691)</name>
    <name type="common">Fission yeast</name>
    <dbReference type="NCBI Taxonomy" id="653667"/>
    <lineage>
        <taxon>Eukaryota</taxon>
        <taxon>Fungi</taxon>
        <taxon>Dikarya</taxon>
        <taxon>Ascomycota</taxon>
        <taxon>Taphrinomycotina</taxon>
        <taxon>Schizosaccharomycetes</taxon>
        <taxon>Schizosaccharomycetales</taxon>
        <taxon>Schizosaccharomycetaceae</taxon>
        <taxon>Schizosaccharomyces</taxon>
    </lineage>
</organism>
<protein>
    <submittedName>
        <fullName evidence="2">Amidotransferase</fullName>
    </submittedName>
</protein>
<dbReference type="GeneID" id="25035886"/>
<dbReference type="CDD" id="cd01741">
    <property type="entry name" value="GATase1_1"/>
    <property type="match status" value="1"/>
</dbReference>
<feature type="domain" description="Glutamine amidotransferase" evidence="1">
    <location>
        <begin position="64"/>
        <end position="204"/>
    </location>
</feature>
<name>S9WY69_SCHCR</name>
<dbReference type="RefSeq" id="XP_013025700.1">
    <property type="nucleotide sequence ID" value="XM_013170246.1"/>
</dbReference>
<dbReference type="EMBL" id="KE546995">
    <property type="protein sequence ID" value="EPY49677.1"/>
    <property type="molecule type" value="Genomic_DNA"/>
</dbReference>
<dbReference type="Pfam" id="PF00117">
    <property type="entry name" value="GATase"/>
    <property type="match status" value="1"/>
</dbReference>
<reference evidence="2 3" key="1">
    <citation type="journal article" date="2011" name="Science">
        <title>Comparative functional genomics of the fission yeasts.</title>
        <authorList>
            <person name="Rhind N."/>
            <person name="Chen Z."/>
            <person name="Yassour M."/>
            <person name="Thompson D.A."/>
            <person name="Haas B.J."/>
            <person name="Habib N."/>
            <person name="Wapinski I."/>
            <person name="Roy S."/>
            <person name="Lin M.F."/>
            <person name="Heiman D.I."/>
            <person name="Young S.K."/>
            <person name="Furuya K."/>
            <person name="Guo Y."/>
            <person name="Pidoux A."/>
            <person name="Chen H.M."/>
            <person name="Robbertse B."/>
            <person name="Goldberg J.M."/>
            <person name="Aoki K."/>
            <person name="Bayne E.H."/>
            <person name="Berlin A.M."/>
            <person name="Desjardins C.A."/>
            <person name="Dobbs E."/>
            <person name="Dukaj L."/>
            <person name="Fan L."/>
            <person name="FitzGerald M.G."/>
            <person name="French C."/>
            <person name="Gujja S."/>
            <person name="Hansen K."/>
            <person name="Keifenheim D."/>
            <person name="Levin J.Z."/>
            <person name="Mosher R.A."/>
            <person name="Mueller C.A."/>
            <person name="Pfiffner J."/>
            <person name="Priest M."/>
            <person name="Russ C."/>
            <person name="Smialowska A."/>
            <person name="Swoboda P."/>
            <person name="Sykes S.M."/>
            <person name="Vaughn M."/>
            <person name="Vengrova S."/>
            <person name="Yoder R."/>
            <person name="Zeng Q."/>
            <person name="Allshire R."/>
            <person name="Baulcombe D."/>
            <person name="Birren B.W."/>
            <person name="Brown W."/>
            <person name="Ekwall K."/>
            <person name="Kellis M."/>
            <person name="Leatherwood J."/>
            <person name="Levin H."/>
            <person name="Margalit H."/>
            <person name="Martienssen R."/>
            <person name="Nieduszynski C.A."/>
            <person name="Spatafora J.W."/>
            <person name="Friedman N."/>
            <person name="Dalgaard J.Z."/>
            <person name="Baumann P."/>
            <person name="Niki H."/>
            <person name="Regev A."/>
            <person name="Nusbaum C."/>
        </authorList>
    </citation>
    <scope>NUCLEOTIDE SEQUENCE [LARGE SCALE GENOMIC DNA]</scope>
    <source>
        <strain evidence="3">OY26 / ATCC MYA-4695 / CBS 11777 / NBRC 106824 / NRRL Y48691</strain>
    </source>
</reference>
<accession>S9WY69</accession>
<dbReference type="OrthoDB" id="92161at2759"/>
<dbReference type="GO" id="GO:0016740">
    <property type="term" value="F:transferase activity"/>
    <property type="evidence" value="ECO:0007669"/>
    <property type="project" value="UniProtKB-KW"/>
</dbReference>
<dbReference type="InterPro" id="IPR029062">
    <property type="entry name" value="Class_I_gatase-like"/>
</dbReference>
<dbReference type="PROSITE" id="PS51273">
    <property type="entry name" value="GATASE_TYPE_1"/>
    <property type="match status" value="1"/>
</dbReference>
<evidence type="ECO:0000259" key="1">
    <source>
        <dbReference type="Pfam" id="PF00117"/>
    </source>
</evidence>
<dbReference type="Proteomes" id="UP000015464">
    <property type="component" value="Unassembled WGS sequence"/>
</dbReference>
<dbReference type="InterPro" id="IPR017926">
    <property type="entry name" value="GATASE"/>
</dbReference>
<gene>
    <name evidence="2" type="ORF">SPOG_01558</name>
</gene>